<reference evidence="1 2" key="1">
    <citation type="journal article" date="2016" name="Nat. Commun.">
        <title>Thousands of microbial genomes shed light on interconnected biogeochemical processes in an aquifer system.</title>
        <authorList>
            <person name="Anantharaman K."/>
            <person name="Brown C.T."/>
            <person name="Hug L.A."/>
            <person name="Sharon I."/>
            <person name="Castelle C.J."/>
            <person name="Probst A.J."/>
            <person name="Thomas B.C."/>
            <person name="Singh A."/>
            <person name="Wilkins M.J."/>
            <person name="Karaoz U."/>
            <person name="Brodie E.L."/>
            <person name="Williams K.H."/>
            <person name="Hubbard S.S."/>
            <person name="Banfield J.F."/>
        </authorList>
    </citation>
    <scope>NUCLEOTIDE SEQUENCE [LARGE SCALE GENOMIC DNA]</scope>
</reference>
<evidence type="ECO:0000313" key="1">
    <source>
        <dbReference type="EMBL" id="OGE44343.1"/>
    </source>
</evidence>
<dbReference type="EMBL" id="MFDM01000003">
    <property type="protein sequence ID" value="OGE44343.1"/>
    <property type="molecule type" value="Genomic_DNA"/>
</dbReference>
<accession>A0A1F5KTT1</accession>
<sequence length="158" mass="17151">MLKEADSILRETKAQTVRFAIKPATLASYLIQTIELPRGVSFKQVPQVNIYEIPSRGKILQIKGSVTAPLNAGGADFTVALANKAEGGGVGVMNNYRIDLSGQAENYRDQINSQISQLNELLLSRTNQIITPGWAATNLEISNEGDIILVCQRKTPPA</sequence>
<protein>
    <submittedName>
        <fullName evidence="1">Uncharacterized protein</fullName>
    </submittedName>
</protein>
<gene>
    <name evidence="1" type="ORF">A3B45_03625</name>
</gene>
<proteinExistence type="predicted"/>
<evidence type="ECO:0000313" key="2">
    <source>
        <dbReference type="Proteomes" id="UP000178565"/>
    </source>
</evidence>
<dbReference type="STRING" id="1797785.A3B45_03625"/>
<name>A0A1F5KTT1_9BACT</name>
<dbReference type="Proteomes" id="UP000178565">
    <property type="component" value="Unassembled WGS sequence"/>
</dbReference>
<dbReference type="AlphaFoldDB" id="A0A1F5KTT1"/>
<organism evidence="1 2">
    <name type="scientific">Candidatus Daviesbacteria bacterium RIFCSPLOWO2_01_FULL_39_12</name>
    <dbReference type="NCBI Taxonomy" id="1797785"/>
    <lineage>
        <taxon>Bacteria</taxon>
        <taxon>Candidatus Daviesiibacteriota</taxon>
    </lineage>
</organism>
<comment type="caution">
    <text evidence="1">The sequence shown here is derived from an EMBL/GenBank/DDBJ whole genome shotgun (WGS) entry which is preliminary data.</text>
</comment>